<dbReference type="Proteomes" id="UP000789396">
    <property type="component" value="Unassembled WGS sequence"/>
</dbReference>
<organism evidence="1 2">
    <name type="scientific">Racocetra fulgida</name>
    <dbReference type="NCBI Taxonomy" id="60492"/>
    <lineage>
        <taxon>Eukaryota</taxon>
        <taxon>Fungi</taxon>
        <taxon>Fungi incertae sedis</taxon>
        <taxon>Mucoromycota</taxon>
        <taxon>Glomeromycotina</taxon>
        <taxon>Glomeromycetes</taxon>
        <taxon>Diversisporales</taxon>
        <taxon>Gigasporaceae</taxon>
        <taxon>Racocetra</taxon>
    </lineage>
</organism>
<feature type="non-terminal residue" evidence="1">
    <location>
        <position position="54"/>
    </location>
</feature>
<feature type="non-terminal residue" evidence="1">
    <location>
        <position position="1"/>
    </location>
</feature>
<name>A0A9N9NK80_9GLOM</name>
<gene>
    <name evidence="1" type="ORF">RFULGI_LOCUS13206</name>
</gene>
<accession>A0A9N9NK80</accession>
<dbReference type="AlphaFoldDB" id="A0A9N9NK80"/>
<protein>
    <submittedName>
        <fullName evidence="1">16417_t:CDS:1</fullName>
    </submittedName>
</protein>
<evidence type="ECO:0000313" key="2">
    <source>
        <dbReference type="Proteomes" id="UP000789396"/>
    </source>
</evidence>
<evidence type="ECO:0000313" key="1">
    <source>
        <dbReference type="EMBL" id="CAG8745613.1"/>
    </source>
</evidence>
<comment type="caution">
    <text evidence="1">The sequence shown here is derived from an EMBL/GenBank/DDBJ whole genome shotgun (WGS) entry which is preliminary data.</text>
</comment>
<sequence>TSSEDESEVEDKLVKRRRGRLVSKKKVDQIVEIVVGQLVGAQVKALAGLVVVAA</sequence>
<dbReference type="EMBL" id="CAJVPZ010033927">
    <property type="protein sequence ID" value="CAG8745613.1"/>
    <property type="molecule type" value="Genomic_DNA"/>
</dbReference>
<reference evidence="1" key="1">
    <citation type="submission" date="2021-06" db="EMBL/GenBank/DDBJ databases">
        <authorList>
            <person name="Kallberg Y."/>
            <person name="Tangrot J."/>
            <person name="Rosling A."/>
        </authorList>
    </citation>
    <scope>NUCLEOTIDE SEQUENCE</scope>
    <source>
        <strain evidence="1">IN212</strain>
    </source>
</reference>
<proteinExistence type="predicted"/>
<keyword evidence="2" id="KW-1185">Reference proteome</keyword>